<evidence type="ECO:0000259" key="5">
    <source>
        <dbReference type="Pfam" id="PF00171"/>
    </source>
</evidence>
<dbReference type="GO" id="GO:0016620">
    <property type="term" value="F:oxidoreductase activity, acting on the aldehyde or oxo group of donors, NAD or NADP as acceptor"/>
    <property type="evidence" value="ECO:0007669"/>
    <property type="project" value="InterPro"/>
</dbReference>
<evidence type="ECO:0000256" key="3">
    <source>
        <dbReference type="PROSITE-ProRule" id="PRU10007"/>
    </source>
</evidence>
<accession>A0A1T5EMT2</accession>
<dbReference type="PANTHER" id="PTHR11699">
    <property type="entry name" value="ALDEHYDE DEHYDROGENASE-RELATED"/>
    <property type="match status" value="1"/>
</dbReference>
<dbReference type="CDD" id="cd07114">
    <property type="entry name" value="ALDH_DhaS"/>
    <property type="match status" value="1"/>
</dbReference>
<dbReference type="SUPFAM" id="SSF53720">
    <property type="entry name" value="ALDH-like"/>
    <property type="match status" value="1"/>
</dbReference>
<reference evidence="7" key="1">
    <citation type="submission" date="2017-02" db="EMBL/GenBank/DDBJ databases">
        <authorList>
            <person name="Varghese N."/>
            <person name="Submissions S."/>
        </authorList>
    </citation>
    <scope>NUCLEOTIDE SEQUENCE [LARGE SCALE GENOMIC DNA]</scope>
    <source>
        <strain evidence="7">UM2</strain>
    </source>
</reference>
<dbReference type="PROSITE" id="PS00070">
    <property type="entry name" value="ALDEHYDE_DEHYDR_CYS"/>
    <property type="match status" value="1"/>
</dbReference>
<dbReference type="STRING" id="439228.SAMN06295920_10789"/>
<feature type="domain" description="Aldehyde dehydrogenase" evidence="5">
    <location>
        <begin position="20"/>
        <end position="478"/>
    </location>
</feature>
<dbReference type="OrthoDB" id="9802947at2"/>
<evidence type="ECO:0000256" key="1">
    <source>
        <dbReference type="ARBA" id="ARBA00009986"/>
    </source>
</evidence>
<evidence type="ECO:0000256" key="2">
    <source>
        <dbReference type="ARBA" id="ARBA00023002"/>
    </source>
</evidence>
<protein>
    <submittedName>
        <fullName evidence="6">Aldehyde dehydrogenase (NAD+)</fullName>
    </submittedName>
</protein>
<keyword evidence="7" id="KW-1185">Reference proteome</keyword>
<dbReference type="FunFam" id="3.40.309.10:FF:000012">
    <property type="entry name" value="Betaine aldehyde dehydrogenase"/>
    <property type="match status" value="1"/>
</dbReference>
<dbReference type="InterPro" id="IPR029510">
    <property type="entry name" value="Ald_DH_CS_GLU"/>
</dbReference>
<keyword evidence="2 4" id="KW-0560">Oxidoreductase</keyword>
<feature type="active site" evidence="3">
    <location>
        <position position="251"/>
    </location>
</feature>
<comment type="similarity">
    <text evidence="1 4">Belongs to the aldehyde dehydrogenase family.</text>
</comment>
<dbReference type="Gene3D" id="3.40.605.10">
    <property type="entry name" value="Aldehyde Dehydrogenase, Chain A, domain 1"/>
    <property type="match status" value="1"/>
</dbReference>
<gene>
    <name evidence="6" type="ORF">SAMN06295920_10789</name>
</gene>
<dbReference type="InterPro" id="IPR016163">
    <property type="entry name" value="Ald_DH_C"/>
</dbReference>
<dbReference type="AlphaFoldDB" id="A0A1T5EMT2"/>
<dbReference type="InterPro" id="IPR015590">
    <property type="entry name" value="Aldehyde_DH_dom"/>
</dbReference>
<dbReference type="InterPro" id="IPR016160">
    <property type="entry name" value="Ald_DH_CS_CYS"/>
</dbReference>
<dbReference type="InterPro" id="IPR016161">
    <property type="entry name" value="Ald_DH/histidinol_DH"/>
</dbReference>
<evidence type="ECO:0000313" key="7">
    <source>
        <dbReference type="Proteomes" id="UP000189818"/>
    </source>
</evidence>
<evidence type="ECO:0000256" key="4">
    <source>
        <dbReference type="RuleBase" id="RU003345"/>
    </source>
</evidence>
<dbReference type="Pfam" id="PF00171">
    <property type="entry name" value="Aldedh"/>
    <property type="match status" value="1"/>
</dbReference>
<dbReference type="Gene3D" id="3.40.309.10">
    <property type="entry name" value="Aldehyde Dehydrogenase, Chain A, domain 2"/>
    <property type="match status" value="1"/>
</dbReference>
<dbReference type="EMBL" id="FUYM01000007">
    <property type="protein sequence ID" value="SKB85196.1"/>
    <property type="molecule type" value="Genomic_DNA"/>
</dbReference>
<dbReference type="FunFam" id="3.40.605.10:FF:000007">
    <property type="entry name" value="NAD/NADP-dependent betaine aldehyde dehydrogenase"/>
    <property type="match status" value="1"/>
</dbReference>
<name>A0A1T5EMT2_9SPHN</name>
<dbReference type="InterPro" id="IPR016162">
    <property type="entry name" value="Ald_DH_N"/>
</dbReference>
<dbReference type="Proteomes" id="UP000189818">
    <property type="component" value="Unassembled WGS sequence"/>
</dbReference>
<organism evidence="6 7">
    <name type="scientific">Rhizorhabdus histidinilytica</name>
    <dbReference type="NCBI Taxonomy" id="439228"/>
    <lineage>
        <taxon>Bacteria</taxon>
        <taxon>Pseudomonadati</taxon>
        <taxon>Pseudomonadota</taxon>
        <taxon>Alphaproteobacteria</taxon>
        <taxon>Sphingomonadales</taxon>
        <taxon>Sphingomonadaceae</taxon>
        <taxon>Rhizorhabdus</taxon>
    </lineage>
</organism>
<evidence type="ECO:0000313" key="6">
    <source>
        <dbReference type="EMBL" id="SKB85196.1"/>
    </source>
</evidence>
<dbReference type="PROSITE" id="PS00687">
    <property type="entry name" value="ALDEHYDE_DEHYDR_GLU"/>
    <property type="match status" value="1"/>
</dbReference>
<dbReference type="RefSeq" id="WP_079649188.1">
    <property type="nucleotide sequence ID" value="NZ_FUYM01000007.1"/>
</dbReference>
<proteinExistence type="inferred from homology"/>
<sequence>MSELPHFDAWIGGRAVPAASGATFSSDNPFDEADWCTVARCDARDIDAAVAAAQAARRPWREMGGAGRGRRLFDLAALIERDAERLAAIEVRDNGKLLAEMRAQMHAVAGWYRYFAGLADKVEGMQIPLDRPGLLSFTRLEPLGVVGLITPWNSPLLLLANKLAPALAAGNTAVVKPSEFTSAATIELARLCDEAGLPAGTVNVVPGFGAEAGAALVAHPGVAKLAFTGSETGGQRIYEGAASALKPATLELGGKSPNIVFADADLEAAVMGAVTGIFSAAGQSCIAGSRLLLERSIHDRFVAELVEVAKRARLGDPLSPDTNIGPIATRPQLDKILAYLEIAEAEGASFALDGRKAPGLSELTGRFVGPTVLAGVHNGMRIVREEVFGPVLSVIPFDGEEEALAIANDSPYGLAAGLWTQDAGRALRLAEQVEAGTVWINTYRMGGHALPFGGYKRSGLGREGGVDAIRDYLQVKTVVMSTLRQVSDPYVMRTAEARVE</sequence>